<dbReference type="EMBL" id="BJCQ01000053">
    <property type="protein sequence ID" value="GCL68166.1"/>
    <property type="molecule type" value="Genomic_DNA"/>
</dbReference>
<reference evidence="3 4" key="1">
    <citation type="submission" date="2019-03" db="EMBL/GenBank/DDBJ databases">
        <title>Draft genome sequences of two Veillonella tobetsuensis clinical isolates from intraoperative bronchial fluids of elderly patients with pulmonary carcinoma.</title>
        <authorList>
            <person name="Akiyama T."/>
        </authorList>
    </citation>
    <scope>NUCLEOTIDE SEQUENCE [LARGE SCALE GENOMIC DNA]</scope>
    <source>
        <strain evidence="3 4">PAGU 1578</strain>
    </source>
</reference>
<comment type="caution">
    <text evidence="3">The sequence shown here is derived from an EMBL/GenBank/DDBJ whole genome shotgun (WGS) entry which is preliminary data.</text>
</comment>
<evidence type="ECO:0000256" key="1">
    <source>
        <dbReference type="ARBA" id="ARBA00038283"/>
    </source>
</evidence>
<dbReference type="GO" id="GO:0003887">
    <property type="term" value="F:DNA-directed DNA polymerase activity"/>
    <property type="evidence" value="ECO:0007669"/>
    <property type="project" value="InterPro"/>
</dbReference>
<dbReference type="AlphaFoldDB" id="A0A480B4F0"/>
<protein>
    <recommendedName>
        <fullName evidence="2">Initiator Rep protein WH1 domain-containing protein</fullName>
    </recommendedName>
</protein>
<evidence type="ECO:0000313" key="4">
    <source>
        <dbReference type="Proteomes" id="UP000300381"/>
    </source>
</evidence>
<dbReference type="Gene3D" id="1.10.10.10">
    <property type="entry name" value="Winged helix-like DNA-binding domain superfamily/Winged helix DNA-binding domain"/>
    <property type="match status" value="2"/>
</dbReference>
<dbReference type="Pfam" id="PF01051">
    <property type="entry name" value="Rep3_N"/>
    <property type="match status" value="1"/>
</dbReference>
<feature type="domain" description="Initiator Rep protein WH1" evidence="2">
    <location>
        <begin position="14"/>
        <end position="157"/>
    </location>
</feature>
<dbReference type="Proteomes" id="UP000300381">
    <property type="component" value="Unassembled WGS sequence"/>
</dbReference>
<evidence type="ECO:0000259" key="2">
    <source>
        <dbReference type="Pfam" id="PF01051"/>
    </source>
</evidence>
<organism evidence="3 4">
    <name type="scientific">Veillonella tobetsuensis</name>
    <dbReference type="NCBI Taxonomy" id="1110546"/>
    <lineage>
        <taxon>Bacteria</taxon>
        <taxon>Bacillati</taxon>
        <taxon>Bacillota</taxon>
        <taxon>Negativicutes</taxon>
        <taxon>Veillonellales</taxon>
        <taxon>Veillonellaceae</taxon>
        <taxon>Veillonella</taxon>
    </lineage>
</organism>
<gene>
    <name evidence="3" type="ORF">PAGU1578_17870</name>
</gene>
<evidence type="ECO:0000313" key="3">
    <source>
        <dbReference type="EMBL" id="GCL68166.1"/>
    </source>
</evidence>
<proteinExistence type="inferred from homology"/>
<dbReference type="Pfam" id="PF21205">
    <property type="entry name" value="Rep3_C"/>
    <property type="match status" value="1"/>
</dbReference>
<dbReference type="GO" id="GO:0006270">
    <property type="term" value="P:DNA replication initiation"/>
    <property type="evidence" value="ECO:0007669"/>
    <property type="project" value="InterPro"/>
</dbReference>
<sequence>MNKLILKKGFLPMLKYHNDMNLIAFKDFSQRELNIFFSLCLLMKEKGTGEITLSYDEIKNVIPDRFESNTKFEEILESVYDKLLQLRLESRDKNKIEKFILFTSYKIHVNEKTVTINTNSDYSYILNNLSKNFTLFELQEFNELSSTYSKHMFRLLKQYRSTGFFRINVEEFRRLLDVPKSYTMKKIGVKVLGPIEKELVSYFKDFKIKKIKEGRSITNLEFTFKPQHYKCNDEIDIIDTIDVEASQSNLIEENKDQIVCPKCGRQLFKCTAKNGDIFWGHKNYLTSDCKATFSTIEDVEAARVKEEAKIKAKEAEAQAIKDHWYYTIQDPKEREEFNKEVKQLLDKHSDTLILMEFTDTYIKIQNKIKHPKFDKLSFNPAFTIPINRDTITEIKKVIDGDL</sequence>
<accession>A0A480B4F0</accession>
<dbReference type="RefSeq" id="WP_137661294.1">
    <property type="nucleotide sequence ID" value="NZ_BJCQ01000053.1"/>
</dbReference>
<name>A0A480B4F0_9FIRM</name>
<dbReference type="SUPFAM" id="SSF46785">
    <property type="entry name" value="Winged helix' DNA-binding domain"/>
    <property type="match status" value="1"/>
</dbReference>
<dbReference type="InterPro" id="IPR036388">
    <property type="entry name" value="WH-like_DNA-bd_sf"/>
</dbReference>
<comment type="similarity">
    <text evidence="1">Belongs to the initiator RepB protein family.</text>
</comment>
<dbReference type="InterPro" id="IPR000525">
    <property type="entry name" value="Initiator_Rep_WH1"/>
</dbReference>
<dbReference type="InterPro" id="IPR036390">
    <property type="entry name" value="WH_DNA-bd_sf"/>
</dbReference>